<evidence type="ECO:0000256" key="9">
    <source>
        <dbReference type="SAM" id="SignalP"/>
    </source>
</evidence>
<dbReference type="SUPFAM" id="SSF56954">
    <property type="entry name" value="Outer membrane efflux proteins (OEP)"/>
    <property type="match status" value="1"/>
</dbReference>
<reference evidence="10 11" key="1">
    <citation type="submission" date="2019-03" db="EMBL/GenBank/DDBJ databases">
        <title>Subsurface microbial communities from deep shales in Ohio and West Virginia, USA.</title>
        <authorList>
            <person name="Wrighton K."/>
        </authorList>
    </citation>
    <scope>NUCLEOTIDE SEQUENCE [LARGE SCALE GENOMIC DNA]</scope>
    <source>
        <strain evidence="10 11">MSL 6dP</strain>
    </source>
</reference>
<dbReference type="Proteomes" id="UP000295832">
    <property type="component" value="Unassembled WGS sequence"/>
</dbReference>
<dbReference type="InterPro" id="IPR003423">
    <property type="entry name" value="OMP_efflux"/>
</dbReference>
<evidence type="ECO:0000313" key="10">
    <source>
        <dbReference type="EMBL" id="TDX53163.1"/>
    </source>
</evidence>
<evidence type="ECO:0000256" key="7">
    <source>
        <dbReference type="ARBA" id="ARBA00023237"/>
    </source>
</evidence>
<evidence type="ECO:0000256" key="3">
    <source>
        <dbReference type="ARBA" id="ARBA00022448"/>
    </source>
</evidence>
<comment type="subcellular location">
    <subcellularLocation>
        <location evidence="1">Cell outer membrane</location>
    </subcellularLocation>
</comment>
<dbReference type="RefSeq" id="WP_134114750.1">
    <property type="nucleotide sequence ID" value="NZ_SOEG01000003.1"/>
</dbReference>
<feature type="signal peptide" evidence="9">
    <location>
        <begin position="1"/>
        <end position="26"/>
    </location>
</feature>
<organism evidence="10 11">
    <name type="scientific">Orenia marismortui</name>
    <dbReference type="NCBI Taxonomy" id="46469"/>
    <lineage>
        <taxon>Bacteria</taxon>
        <taxon>Bacillati</taxon>
        <taxon>Bacillota</taxon>
        <taxon>Clostridia</taxon>
        <taxon>Halanaerobiales</taxon>
        <taxon>Halobacteroidaceae</taxon>
        <taxon>Orenia</taxon>
    </lineage>
</organism>
<keyword evidence="4" id="KW-1134">Transmembrane beta strand</keyword>
<accession>A0A4R8HA46</accession>
<dbReference type="Pfam" id="PF02321">
    <property type="entry name" value="OEP"/>
    <property type="match status" value="1"/>
</dbReference>
<dbReference type="PANTHER" id="PTHR30026:SF20">
    <property type="entry name" value="OUTER MEMBRANE PROTEIN TOLC"/>
    <property type="match status" value="1"/>
</dbReference>
<dbReference type="GO" id="GO:1990281">
    <property type="term" value="C:efflux pump complex"/>
    <property type="evidence" value="ECO:0007669"/>
    <property type="project" value="TreeGrafter"/>
</dbReference>
<protein>
    <submittedName>
        <fullName evidence="10">Outer membrane protein TolC</fullName>
    </submittedName>
</protein>
<keyword evidence="11" id="KW-1185">Reference proteome</keyword>
<feature type="chain" id="PRO_5021017121" evidence="9">
    <location>
        <begin position="27"/>
        <end position="474"/>
    </location>
</feature>
<dbReference type="Gene3D" id="1.20.1600.10">
    <property type="entry name" value="Outer membrane efflux proteins (OEP)"/>
    <property type="match status" value="1"/>
</dbReference>
<evidence type="ECO:0000256" key="6">
    <source>
        <dbReference type="ARBA" id="ARBA00023136"/>
    </source>
</evidence>
<evidence type="ECO:0000256" key="5">
    <source>
        <dbReference type="ARBA" id="ARBA00022692"/>
    </source>
</evidence>
<keyword evidence="3" id="KW-0813">Transport</keyword>
<evidence type="ECO:0000256" key="4">
    <source>
        <dbReference type="ARBA" id="ARBA00022452"/>
    </source>
</evidence>
<dbReference type="AlphaFoldDB" id="A0A4R8HA46"/>
<keyword evidence="6" id="KW-0472">Membrane</keyword>
<dbReference type="InterPro" id="IPR051906">
    <property type="entry name" value="TolC-like"/>
</dbReference>
<dbReference type="GO" id="GO:0015288">
    <property type="term" value="F:porin activity"/>
    <property type="evidence" value="ECO:0007669"/>
    <property type="project" value="TreeGrafter"/>
</dbReference>
<dbReference type="GO" id="GO:0009279">
    <property type="term" value="C:cell outer membrane"/>
    <property type="evidence" value="ECO:0007669"/>
    <property type="project" value="UniProtKB-SubCell"/>
</dbReference>
<gene>
    <name evidence="10" type="ORF">C7959_10315</name>
</gene>
<feature type="coiled-coil region" evidence="8">
    <location>
        <begin position="350"/>
        <end position="395"/>
    </location>
</feature>
<feature type="coiled-coil region" evidence="8">
    <location>
        <begin position="142"/>
        <end position="169"/>
    </location>
</feature>
<keyword evidence="5" id="KW-0812">Transmembrane</keyword>
<evidence type="ECO:0000256" key="1">
    <source>
        <dbReference type="ARBA" id="ARBA00004442"/>
    </source>
</evidence>
<keyword evidence="7" id="KW-0998">Cell outer membrane</keyword>
<keyword evidence="8" id="KW-0175">Coiled coil</keyword>
<name>A0A4R8HA46_9FIRM</name>
<dbReference type="STRING" id="926561.GCA_000379025_01682"/>
<keyword evidence="9" id="KW-0732">Signal</keyword>
<evidence type="ECO:0000313" key="11">
    <source>
        <dbReference type="Proteomes" id="UP000295832"/>
    </source>
</evidence>
<feature type="coiled-coil region" evidence="8">
    <location>
        <begin position="219"/>
        <end position="246"/>
    </location>
</feature>
<comment type="caution">
    <text evidence="10">The sequence shown here is derived from an EMBL/GenBank/DDBJ whole genome shotgun (WGS) entry which is preliminary data.</text>
</comment>
<proteinExistence type="inferred from homology"/>
<evidence type="ECO:0000256" key="2">
    <source>
        <dbReference type="ARBA" id="ARBA00007613"/>
    </source>
</evidence>
<dbReference type="GO" id="GO:0015562">
    <property type="term" value="F:efflux transmembrane transporter activity"/>
    <property type="evidence" value="ECO:0007669"/>
    <property type="project" value="InterPro"/>
</dbReference>
<dbReference type="PANTHER" id="PTHR30026">
    <property type="entry name" value="OUTER MEMBRANE PROTEIN TOLC"/>
    <property type="match status" value="1"/>
</dbReference>
<dbReference type="EMBL" id="SOEG01000003">
    <property type="protein sequence ID" value="TDX53163.1"/>
    <property type="molecule type" value="Genomic_DNA"/>
</dbReference>
<comment type="similarity">
    <text evidence="2">Belongs to the outer membrane factor (OMF) (TC 1.B.17) family.</text>
</comment>
<evidence type="ECO:0000256" key="8">
    <source>
        <dbReference type="SAM" id="Coils"/>
    </source>
</evidence>
<sequence length="474" mass="54471">MRFSHKLLLLSVMMILLASFEMTAFAAEISLQEAIEAGLNNNSDILDAKDNLVNIERELKQLQVDDDWHLDLNVDSYAHELDLDDELSDVEFSITGSKTYWGGLTLESELYGSGDYSSQEDINDDETGLKLKLSQNLYPRIANQSEQSYIKAQLDLQAAQSELEKEKQAKIITWIREYLNLLRLKEKYEVAVKKNELAVNNFTEVNDKKRINEASEIDILTAQIELEESQYNLKEADNNYQQAKKSFYHQLKLENQDQLVLSADSKYLVMLEEMALRQEINFDDQAKLLDLSSVNSVELLKNKLEQESVRDDLEWSKAEDKPNLDLTGSYDSVDQDWGVGLSLSYNLFDSGKQKLAEEDLEAELTALEREHNDLIRDLSLDLEEIIDQIRLTETKLGTKKLSLSKAKLEKKIAEEQLTRGLIDKWELKEKKLALREAEINQREVEDELLVNKLELIKLLGMGHFEGGNKLEKIN</sequence>